<dbReference type="PANTHER" id="PTHR42695">
    <property type="entry name" value="GLUTAMINE AMIDOTRANSFERASE YLR126C-RELATED"/>
    <property type="match status" value="1"/>
</dbReference>
<organism evidence="2 3">
    <name type="scientific">Cellulomonas alba</name>
    <dbReference type="NCBI Taxonomy" id="3053467"/>
    <lineage>
        <taxon>Bacteria</taxon>
        <taxon>Bacillati</taxon>
        <taxon>Actinomycetota</taxon>
        <taxon>Actinomycetes</taxon>
        <taxon>Micrococcales</taxon>
        <taxon>Cellulomonadaceae</taxon>
        <taxon>Cellulomonas</taxon>
    </lineage>
</organism>
<sequence>MTLLTVVQSAPDAALDVFAPRFTAAGLDVRVVAAFAGEAVPAPDEVGDGLVVLGGPFSVRDDAAAPWLAEVRALLAEVTVPTLGICLGAQLLAVARGGRVQVDAPPGLEGGVVDVRWRPEVAEDPVLGPVAALADARHATPSLTLHRDAVVDLPAKAVWLGSSQTYPYQAFRVGAAWGVQFHPESSVESVARWAADDVDASPDDVRAAYAARAEQIDAVGATLADAFAARVQAVAQERVAV</sequence>
<gene>
    <name evidence="2" type="ORF">QRT04_10920</name>
</gene>
<dbReference type="SUPFAM" id="SSF52317">
    <property type="entry name" value="Class I glutamine amidotransferase-like"/>
    <property type="match status" value="1"/>
</dbReference>
<dbReference type="InterPro" id="IPR044992">
    <property type="entry name" value="ChyE-like"/>
</dbReference>
<evidence type="ECO:0000313" key="3">
    <source>
        <dbReference type="Proteomes" id="UP001529338"/>
    </source>
</evidence>
<comment type="caution">
    <text evidence="2">The sequence shown here is derived from an EMBL/GenBank/DDBJ whole genome shotgun (WGS) entry which is preliminary data.</text>
</comment>
<protein>
    <submittedName>
        <fullName evidence="2">Type 1 glutamine amidotransferase</fullName>
        <ecNumber evidence="2">3.4.-.-</ecNumber>
    </submittedName>
</protein>
<dbReference type="Proteomes" id="UP001529338">
    <property type="component" value="Unassembled WGS sequence"/>
</dbReference>
<dbReference type="Gene3D" id="3.40.50.880">
    <property type="match status" value="1"/>
</dbReference>
<proteinExistence type="predicted"/>
<keyword evidence="2" id="KW-0315">Glutamine amidotransferase</keyword>
<dbReference type="InterPro" id="IPR017926">
    <property type="entry name" value="GATASE"/>
</dbReference>
<dbReference type="EC" id="3.4.-.-" evidence="2"/>
<dbReference type="PRINTS" id="PR00096">
    <property type="entry name" value="GATASE"/>
</dbReference>
<dbReference type="GO" id="GO:0016787">
    <property type="term" value="F:hydrolase activity"/>
    <property type="evidence" value="ECO:0007669"/>
    <property type="project" value="UniProtKB-KW"/>
</dbReference>
<evidence type="ECO:0000313" key="2">
    <source>
        <dbReference type="EMBL" id="MDM7855441.1"/>
    </source>
</evidence>
<dbReference type="PROSITE" id="PS51273">
    <property type="entry name" value="GATASE_TYPE_1"/>
    <property type="match status" value="1"/>
</dbReference>
<dbReference type="Pfam" id="PF00117">
    <property type="entry name" value="GATase"/>
    <property type="match status" value="1"/>
</dbReference>
<dbReference type="EMBL" id="JAUCGQ010000001">
    <property type="protein sequence ID" value="MDM7855441.1"/>
    <property type="molecule type" value="Genomic_DNA"/>
</dbReference>
<reference evidence="2 3" key="1">
    <citation type="submission" date="2023-06" db="EMBL/GenBank/DDBJ databases">
        <title>Cellulomonas sp. MW4 Whole genome sequence.</title>
        <authorList>
            <person name="Park S."/>
        </authorList>
    </citation>
    <scope>NUCLEOTIDE SEQUENCE [LARGE SCALE GENOMIC DNA]</scope>
    <source>
        <strain evidence="2 3">MW4</strain>
    </source>
</reference>
<keyword evidence="2" id="KW-0378">Hydrolase</keyword>
<evidence type="ECO:0000259" key="1">
    <source>
        <dbReference type="Pfam" id="PF00117"/>
    </source>
</evidence>
<dbReference type="CDD" id="cd01741">
    <property type="entry name" value="GATase1_1"/>
    <property type="match status" value="1"/>
</dbReference>
<keyword evidence="3" id="KW-1185">Reference proteome</keyword>
<dbReference type="InterPro" id="IPR029062">
    <property type="entry name" value="Class_I_gatase-like"/>
</dbReference>
<name>A0ABT7SGZ3_9CELL</name>
<accession>A0ABT7SGZ3</accession>
<dbReference type="RefSeq" id="WP_289455261.1">
    <property type="nucleotide sequence ID" value="NZ_JAUCGQ010000001.1"/>
</dbReference>
<feature type="domain" description="Glutamine amidotransferase" evidence="1">
    <location>
        <begin position="25"/>
        <end position="187"/>
    </location>
</feature>
<dbReference type="PANTHER" id="PTHR42695:SF5">
    <property type="entry name" value="GLUTAMINE AMIDOTRANSFERASE YLR126C-RELATED"/>
    <property type="match status" value="1"/>
</dbReference>